<gene>
    <name evidence="1" type="ORF">NRB20_45260</name>
</gene>
<dbReference type="Proteomes" id="UP000438448">
    <property type="component" value="Unassembled WGS sequence"/>
</dbReference>
<keyword evidence="2" id="KW-1185">Reference proteome</keyword>
<reference evidence="1 2" key="1">
    <citation type="submission" date="2019-10" db="EMBL/GenBank/DDBJ databases">
        <title>Nocardia macrotermitis sp. nov. and Nocardia aurantia sp. nov., isolated from the gut of fungus growing-termite Macrotermes natalensis.</title>
        <authorList>
            <person name="Benndorf R."/>
            <person name="Schwitalla J."/>
            <person name="Martin K."/>
            <person name="De Beer W."/>
            <person name="Kaster A.-K."/>
            <person name="Vollmers J."/>
            <person name="Poulsen M."/>
            <person name="Beemelmanns C."/>
        </authorList>
    </citation>
    <scope>NUCLEOTIDE SEQUENCE [LARGE SCALE GENOMIC DNA]</scope>
    <source>
        <strain evidence="1 2">RB20</strain>
    </source>
</reference>
<evidence type="ECO:0000313" key="2">
    <source>
        <dbReference type="Proteomes" id="UP000438448"/>
    </source>
</evidence>
<sequence length="355" mass="38374">MDLNDIGEHFLSNASRISAAVSLPGNTSGLLATLTPSFLNFQDRVSSLGRDNHGRIVTFGTKLGDARHTFQREDDSSATEISAVSPFTTAEYRTPADSIRFGDMHLPELPDIQTSSRTTKKAVVGAHDIVSIFDDGLNQSIGIKPAARYLAPLADDWEHVQTIGKRIRQLGINDSFTSDNLSGGSQWLTSKWSGTAADSYTTAMHTLHSGISQRGTDMEIIGKTLEKGGECLERLVHNQAAAVTTGLMQPLNILGITLPVGVWALIADRPMRGSYKSQITTAVDTVRNDAEARSNSITNIMDRIHTALAYEPGTPIAEPTGALFVPQEKVAVDYGTIRYGFGNNVWWEQSLASAA</sequence>
<protein>
    <submittedName>
        <fullName evidence="1">Uncharacterized protein</fullName>
    </submittedName>
</protein>
<dbReference type="AlphaFoldDB" id="A0A7K0D6N7"/>
<comment type="caution">
    <text evidence="1">The sequence shown here is derived from an EMBL/GenBank/DDBJ whole genome shotgun (WGS) entry which is preliminary data.</text>
</comment>
<proteinExistence type="predicted"/>
<organism evidence="1 2">
    <name type="scientific">Nocardia macrotermitis</name>
    <dbReference type="NCBI Taxonomy" id="2585198"/>
    <lineage>
        <taxon>Bacteria</taxon>
        <taxon>Bacillati</taxon>
        <taxon>Actinomycetota</taxon>
        <taxon>Actinomycetes</taxon>
        <taxon>Mycobacteriales</taxon>
        <taxon>Nocardiaceae</taxon>
        <taxon>Nocardia</taxon>
    </lineage>
</organism>
<accession>A0A7K0D6N7</accession>
<name>A0A7K0D6N7_9NOCA</name>
<evidence type="ECO:0000313" key="1">
    <source>
        <dbReference type="EMBL" id="MQY21415.1"/>
    </source>
</evidence>
<dbReference type="EMBL" id="WEGK01000010">
    <property type="protein sequence ID" value="MQY21415.1"/>
    <property type="molecule type" value="Genomic_DNA"/>
</dbReference>